<dbReference type="InterPro" id="IPR036412">
    <property type="entry name" value="HAD-like_sf"/>
</dbReference>
<dbReference type="EMBL" id="KB446539">
    <property type="protein sequence ID" value="EME43909.1"/>
    <property type="molecule type" value="Genomic_DNA"/>
</dbReference>
<evidence type="ECO:0000313" key="3">
    <source>
        <dbReference type="Proteomes" id="UP000016933"/>
    </source>
</evidence>
<dbReference type="SUPFAM" id="SSF56784">
    <property type="entry name" value="HAD-like"/>
    <property type="match status" value="1"/>
</dbReference>
<dbReference type="Pfam" id="PF12710">
    <property type="entry name" value="HAD"/>
    <property type="match status" value="1"/>
</dbReference>
<dbReference type="GO" id="GO:0036424">
    <property type="term" value="F:L-phosphoserine phosphatase activity"/>
    <property type="evidence" value="ECO:0007669"/>
    <property type="project" value="TreeGrafter"/>
</dbReference>
<evidence type="ECO:0000259" key="1">
    <source>
        <dbReference type="Pfam" id="PF14681"/>
    </source>
</evidence>
<dbReference type="InterPro" id="IPR023214">
    <property type="entry name" value="HAD_sf"/>
</dbReference>
<proteinExistence type="predicted"/>
<reference evidence="3" key="1">
    <citation type="journal article" date="2012" name="PLoS Genet.">
        <title>The genomes of the fungal plant pathogens Cladosporium fulvum and Dothistroma septosporum reveal adaptation to different hosts and lifestyles but also signatures of common ancestry.</title>
        <authorList>
            <person name="de Wit P.J.G.M."/>
            <person name="van der Burgt A."/>
            <person name="Oekmen B."/>
            <person name="Stergiopoulos I."/>
            <person name="Abd-Elsalam K.A."/>
            <person name="Aerts A.L."/>
            <person name="Bahkali A.H."/>
            <person name="Beenen H.G."/>
            <person name="Chettri P."/>
            <person name="Cox M.P."/>
            <person name="Datema E."/>
            <person name="de Vries R.P."/>
            <person name="Dhillon B."/>
            <person name="Ganley A.R."/>
            <person name="Griffiths S.A."/>
            <person name="Guo Y."/>
            <person name="Hamelin R.C."/>
            <person name="Henrissat B."/>
            <person name="Kabir M.S."/>
            <person name="Jashni M.K."/>
            <person name="Kema G."/>
            <person name="Klaubauf S."/>
            <person name="Lapidus A."/>
            <person name="Levasseur A."/>
            <person name="Lindquist E."/>
            <person name="Mehrabi R."/>
            <person name="Ohm R.A."/>
            <person name="Owen T.J."/>
            <person name="Salamov A."/>
            <person name="Schwelm A."/>
            <person name="Schijlen E."/>
            <person name="Sun H."/>
            <person name="van den Burg H.A."/>
            <person name="van Ham R.C.H.J."/>
            <person name="Zhang S."/>
            <person name="Goodwin S.B."/>
            <person name="Grigoriev I.V."/>
            <person name="Collemare J."/>
            <person name="Bradshaw R.E."/>
        </authorList>
    </citation>
    <scope>NUCLEOTIDE SEQUENCE [LARGE SCALE GENOMIC DNA]</scope>
    <source>
        <strain evidence="3">NZE10 / CBS 128990</strain>
    </source>
</reference>
<dbReference type="Gene3D" id="3.40.50.2020">
    <property type="match status" value="1"/>
</dbReference>
<organism evidence="2 3">
    <name type="scientific">Dothistroma septosporum (strain NZE10 / CBS 128990)</name>
    <name type="common">Red band needle blight fungus</name>
    <name type="synonym">Mycosphaerella pini</name>
    <dbReference type="NCBI Taxonomy" id="675120"/>
    <lineage>
        <taxon>Eukaryota</taxon>
        <taxon>Fungi</taxon>
        <taxon>Dikarya</taxon>
        <taxon>Ascomycota</taxon>
        <taxon>Pezizomycotina</taxon>
        <taxon>Dothideomycetes</taxon>
        <taxon>Dothideomycetidae</taxon>
        <taxon>Mycosphaerellales</taxon>
        <taxon>Mycosphaerellaceae</taxon>
        <taxon>Dothistroma</taxon>
    </lineage>
</organism>
<feature type="domain" description="Phosphoribosyltransferase" evidence="1">
    <location>
        <begin position="470"/>
        <end position="668"/>
    </location>
</feature>
<gene>
    <name evidence="2" type="ORF">DOTSEDRAFT_71646</name>
</gene>
<accession>N1PNB3</accession>
<dbReference type="InterPro" id="IPR000836">
    <property type="entry name" value="PRTase_dom"/>
</dbReference>
<dbReference type="STRING" id="675120.N1PNB3"/>
<dbReference type="Pfam" id="PF14681">
    <property type="entry name" value="UPRTase"/>
    <property type="match status" value="1"/>
</dbReference>
<evidence type="ECO:0000313" key="2">
    <source>
        <dbReference type="EMBL" id="EME43909.1"/>
    </source>
</evidence>
<sequence>MSNQAADTQAHNEHIPKVVGIYGGKATVKDHLSESLPQEFTFHDGSDELCKHDEGGMQAFQNSDEPTKLQLRAQAIQNIQQSSALSGKTAVVAGHFSFPSKHASTFDDIWTPADAVSYNLIISLEVSVNELMNRIAMDQSRSDRRVCPPEQLLVWQEHEIRTLREKCYSNKILFVTVKNNDSTSAEATITKILKAFHTLDELKNTEKISLQLVGSFGPALKKKDAKVSDAVPVFDGDKTLTSLDTGELLLPKINTFGGSSPLKQVFSSDLGYSFAAWSQAALLYDTLGDNEAFEKRCEEVAAQVTIRPEFLEMLGSIRGNTKVRTIVVTCDLQRIWTKVLQKAKLSDLVEVVGSARFSEGFVVTPNIKKQIVESPQKDYRLYVWAFGDSETDLPMLQAADNPILVIDGQTRSQNTKDKIKEALSTGLRPRQVIMSGGATWLNDARASEVDIGQLELRKALEDSFQLIHATDTPACKLLATTMRDASISSAALRKAHRNAGEHLARELIAKKIGLQQYSIAHVHEGKTTDGFHLFHENKPTIVALMRGGEPMALGMSEVFPQSMFVHAAKAENLLDQHLRGESTVILVDSVINAGDTAVEFVKRIRELRPTIQIVVVTGVAQEDAVKEQGKMEMELTGCGEVTVVALSVSENSYTGRGGTDTGARLFNTTYLEKEQKGGQE</sequence>
<dbReference type="CDD" id="cd06223">
    <property type="entry name" value="PRTases_typeI"/>
    <property type="match status" value="1"/>
</dbReference>
<dbReference type="InterPro" id="IPR029057">
    <property type="entry name" value="PRTase-like"/>
</dbReference>
<name>N1PNB3_DOTSN</name>
<dbReference type="eggNOG" id="ENOG502SH5I">
    <property type="taxonomic scope" value="Eukaryota"/>
</dbReference>
<dbReference type="Gene3D" id="3.40.50.300">
    <property type="entry name" value="P-loop containing nucleotide triphosphate hydrolases"/>
    <property type="match status" value="1"/>
</dbReference>
<dbReference type="OrthoDB" id="5416609at2759"/>
<dbReference type="PANTHER" id="PTHR43344">
    <property type="entry name" value="PHOSPHOSERINE PHOSPHATASE"/>
    <property type="match status" value="1"/>
</dbReference>
<dbReference type="GO" id="GO:0000287">
    <property type="term" value="F:magnesium ion binding"/>
    <property type="evidence" value="ECO:0007669"/>
    <property type="project" value="TreeGrafter"/>
</dbReference>
<reference evidence="2 3" key="2">
    <citation type="journal article" date="2012" name="PLoS Pathog.">
        <title>Diverse lifestyles and strategies of plant pathogenesis encoded in the genomes of eighteen Dothideomycetes fungi.</title>
        <authorList>
            <person name="Ohm R.A."/>
            <person name="Feau N."/>
            <person name="Henrissat B."/>
            <person name="Schoch C.L."/>
            <person name="Horwitz B.A."/>
            <person name="Barry K.W."/>
            <person name="Condon B.J."/>
            <person name="Copeland A.C."/>
            <person name="Dhillon B."/>
            <person name="Glaser F."/>
            <person name="Hesse C.N."/>
            <person name="Kosti I."/>
            <person name="LaButti K."/>
            <person name="Lindquist E.A."/>
            <person name="Lucas S."/>
            <person name="Salamov A.A."/>
            <person name="Bradshaw R.E."/>
            <person name="Ciuffetti L."/>
            <person name="Hamelin R.C."/>
            <person name="Kema G.H.J."/>
            <person name="Lawrence C."/>
            <person name="Scott J.A."/>
            <person name="Spatafora J.W."/>
            <person name="Turgeon B.G."/>
            <person name="de Wit P.J.G.M."/>
            <person name="Zhong S."/>
            <person name="Goodwin S.B."/>
            <person name="Grigoriev I.V."/>
        </authorList>
    </citation>
    <scope>NUCLEOTIDE SEQUENCE [LARGE SCALE GENOMIC DNA]</scope>
    <source>
        <strain evidence="3">NZE10 / CBS 128990</strain>
    </source>
</reference>
<dbReference type="Gene3D" id="3.40.50.1000">
    <property type="entry name" value="HAD superfamily/HAD-like"/>
    <property type="match status" value="1"/>
</dbReference>
<dbReference type="InterPro" id="IPR050582">
    <property type="entry name" value="HAD-like_SerB"/>
</dbReference>
<dbReference type="AlphaFoldDB" id="N1PNB3"/>
<keyword evidence="3" id="KW-1185">Reference proteome</keyword>
<dbReference type="SUPFAM" id="SSF53271">
    <property type="entry name" value="PRTase-like"/>
    <property type="match status" value="1"/>
</dbReference>
<dbReference type="GO" id="GO:0005737">
    <property type="term" value="C:cytoplasm"/>
    <property type="evidence" value="ECO:0007669"/>
    <property type="project" value="TreeGrafter"/>
</dbReference>
<dbReference type="OMA" id="GHFMFWP"/>
<dbReference type="PANTHER" id="PTHR43344:SF20">
    <property type="entry name" value="URACIL PHOSPHORIBOSYLTRANSFERASE"/>
    <property type="match status" value="1"/>
</dbReference>
<dbReference type="GO" id="GO:0006564">
    <property type="term" value="P:L-serine biosynthetic process"/>
    <property type="evidence" value="ECO:0007669"/>
    <property type="project" value="TreeGrafter"/>
</dbReference>
<dbReference type="Proteomes" id="UP000016933">
    <property type="component" value="Unassembled WGS sequence"/>
</dbReference>
<dbReference type="InterPro" id="IPR027417">
    <property type="entry name" value="P-loop_NTPase"/>
</dbReference>
<protein>
    <recommendedName>
        <fullName evidence="1">Phosphoribosyltransferase domain-containing protein</fullName>
    </recommendedName>
</protein>
<dbReference type="HOGENOM" id="CLU_012235_1_0_1"/>